<evidence type="ECO:0000313" key="3">
    <source>
        <dbReference type="Proteomes" id="UP000743370"/>
    </source>
</evidence>
<accession>A0A8T0JTN4</accession>
<feature type="transmembrane region" description="Helical" evidence="1">
    <location>
        <begin position="264"/>
        <end position="286"/>
    </location>
</feature>
<keyword evidence="1" id="KW-0812">Transmembrane</keyword>
<comment type="caution">
    <text evidence="2">The sequence shown here is derived from an EMBL/GenBank/DDBJ whole genome shotgun (WGS) entry which is preliminary data.</text>
</comment>
<feature type="transmembrane region" description="Helical" evidence="1">
    <location>
        <begin position="292"/>
        <end position="316"/>
    </location>
</feature>
<dbReference type="Proteomes" id="UP000743370">
    <property type="component" value="Unassembled WGS sequence"/>
</dbReference>
<dbReference type="AlphaFoldDB" id="A0A8T0JTN4"/>
<evidence type="ECO:0000313" key="2">
    <source>
        <dbReference type="EMBL" id="KAG2381113.1"/>
    </source>
</evidence>
<evidence type="ECO:0000256" key="1">
    <source>
        <dbReference type="SAM" id="Phobius"/>
    </source>
</evidence>
<protein>
    <submittedName>
        <fullName evidence="2">Uncharacterized protein</fullName>
    </submittedName>
</protein>
<dbReference type="EMBL" id="JABFOF010000009">
    <property type="protein sequence ID" value="KAG2381113.1"/>
    <property type="molecule type" value="Genomic_DNA"/>
</dbReference>
<proteinExistence type="predicted"/>
<feature type="transmembrane region" description="Helical" evidence="1">
    <location>
        <begin position="230"/>
        <end position="252"/>
    </location>
</feature>
<organism evidence="2 3">
    <name type="scientific">Phaseolus angularis</name>
    <name type="common">Azuki bean</name>
    <name type="synonym">Vigna angularis</name>
    <dbReference type="NCBI Taxonomy" id="3914"/>
    <lineage>
        <taxon>Eukaryota</taxon>
        <taxon>Viridiplantae</taxon>
        <taxon>Streptophyta</taxon>
        <taxon>Embryophyta</taxon>
        <taxon>Tracheophyta</taxon>
        <taxon>Spermatophyta</taxon>
        <taxon>Magnoliopsida</taxon>
        <taxon>eudicotyledons</taxon>
        <taxon>Gunneridae</taxon>
        <taxon>Pentapetalae</taxon>
        <taxon>rosids</taxon>
        <taxon>fabids</taxon>
        <taxon>Fabales</taxon>
        <taxon>Fabaceae</taxon>
        <taxon>Papilionoideae</taxon>
        <taxon>50 kb inversion clade</taxon>
        <taxon>NPAAA clade</taxon>
        <taxon>indigoferoid/millettioid clade</taxon>
        <taxon>Phaseoleae</taxon>
        <taxon>Vigna</taxon>
    </lineage>
</organism>
<gene>
    <name evidence="2" type="ORF">HKW66_Vig0204860</name>
</gene>
<reference evidence="2 3" key="1">
    <citation type="submission" date="2020-05" db="EMBL/GenBank/DDBJ databases">
        <title>Vigna angularis (adzuki bean) Var. LongXiaoDou No. 4 denovo assembly.</title>
        <authorList>
            <person name="Xiang H."/>
        </authorList>
    </citation>
    <scope>NUCLEOTIDE SEQUENCE [LARGE SCALE GENOMIC DNA]</scope>
    <source>
        <tissue evidence="2">Leaf</tissue>
    </source>
</reference>
<name>A0A8T0JTN4_PHAAN</name>
<keyword evidence="1" id="KW-1133">Transmembrane helix</keyword>
<sequence>MSLPIEVIQENQLPKMENSEEQEIKEIEKIEKRFSLFSFSRNYPFLILPQLYLETHLDRVIKTEEEKFDDLYDDLELEVYEKWFLKALNDVLPNREVKEKFDDSYDDLKLEVLEKWRLKARNDVFADAKAKMYDDAIAEMKRKSKMKKGSHPSFKVINIEGEDKAIEGDPEIRIQKKHPKQDHTVWATFFSSEIAMACCLGNPLDKLYKVESIGKVKEQSLINFGEAVSVYAPCITFTAIFFTNFIYTAILTRPLAFRVHANSMLLLLFMYYILAFAEALSSYGVALGSTEVPALMFVCGGAIGPMLLMGSIIMGLKSVFKNQIPSKIG</sequence>
<keyword evidence="1" id="KW-0472">Membrane</keyword>